<dbReference type="InterPro" id="IPR044032">
    <property type="entry name" value="TssC1_C"/>
</dbReference>
<dbReference type="Pfam" id="PF18945">
    <property type="entry name" value="VipB_2"/>
    <property type="match status" value="1"/>
</dbReference>
<evidence type="ECO:0000313" key="3">
    <source>
        <dbReference type="EMBL" id="BAN45886.1"/>
    </source>
</evidence>
<dbReference type="eggNOG" id="COG3517">
    <property type="taxonomic scope" value="Bacteria"/>
</dbReference>
<dbReference type="STRING" id="1245471.PCA10_01540"/>
<dbReference type="PANTHER" id="PTHR35565">
    <property type="entry name" value="CYTOPLASMIC PROTEIN-RELATED"/>
    <property type="match status" value="1"/>
</dbReference>
<dbReference type="InterPro" id="IPR044031">
    <property type="entry name" value="TssC1_N"/>
</dbReference>
<name>S6AQ35_METRE</name>
<dbReference type="HOGENOM" id="CLU_018386_1_0_6"/>
<evidence type="ECO:0008006" key="5">
    <source>
        <dbReference type="Google" id="ProtNLM"/>
    </source>
</evidence>
<dbReference type="Proteomes" id="UP000015503">
    <property type="component" value="Chromosome"/>
</dbReference>
<dbReference type="PATRIC" id="fig|1245471.3.peg.155"/>
<evidence type="ECO:0000259" key="2">
    <source>
        <dbReference type="Pfam" id="PF18945"/>
    </source>
</evidence>
<evidence type="ECO:0000259" key="1">
    <source>
        <dbReference type="Pfam" id="PF05943"/>
    </source>
</evidence>
<protein>
    <recommendedName>
        <fullName evidence="5">Type VI secretion system family protein</fullName>
    </recommendedName>
</protein>
<gene>
    <name evidence="3" type="ORF">PCA10_01540</name>
</gene>
<organism evidence="3 4">
    <name type="scientific">Metapseudomonas resinovorans NBRC 106553</name>
    <dbReference type="NCBI Taxonomy" id="1245471"/>
    <lineage>
        <taxon>Bacteria</taxon>
        <taxon>Pseudomonadati</taxon>
        <taxon>Pseudomonadota</taxon>
        <taxon>Gammaproteobacteria</taxon>
        <taxon>Pseudomonadales</taxon>
        <taxon>Pseudomonadaceae</taxon>
        <taxon>Metapseudomonas</taxon>
    </lineage>
</organism>
<keyword evidence="4" id="KW-1185">Reference proteome</keyword>
<dbReference type="NCBIfam" id="TIGR03355">
    <property type="entry name" value="VI_chp_2"/>
    <property type="match status" value="1"/>
</dbReference>
<feature type="domain" description="TssC1 N-terminal" evidence="1">
    <location>
        <begin position="87"/>
        <end position="387"/>
    </location>
</feature>
<reference evidence="3 4" key="1">
    <citation type="journal article" date="2013" name="Genome Announc.">
        <title>Complete Genome Sequence of the Carbazole Degrader Pseudomonas resinovorans Strain CA10 (NBRC 106553).</title>
        <authorList>
            <person name="Shintani M."/>
            <person name="Hosoyama A."/>
            <person name="Ohji S."/>
            <person name="Tsuchikane K."/>
            <person name="Takarada H."/>
            <person name="Yamazoe A."/>
            <person name="Fujita N."/>
            <person name="Nojiri H."/>
        </authorList>
    </citation>
    <scope>NUCLEOTIDE SEQUENCE [LARGE SCALE GENOMIC DNA]</scope>
    <source>
        <strain evidence="3 4">NBRC 106553</strain>
    </source>
</reference>
<accession>S6AQ35</accession>
<feature type="domain" description="TssC1 C-terminal" evidence="2">
    <location>
        <begin position="397"/>
        <end position="507"/>
    </location>
</feature>
<dbReference type="InterPro" id="IPR010269">
    <property type="entry name" value="T6SS_TssC-like"/>
</dbReference>
<dbReference type="OrthoDB" id="9764000at2"/>
<evidence type="ECO:0000313" key="4">
    <source>
        <dbReference type="Proteomes" id="UP000015503"/>
    </source>
</evidence>
<dbReference type="RefSeq" id="WP_016490098.1">
    <property type="nucleotide sequence ID" value="NC_021499.1"/>
</dbReference>
<dbReference type="Pfam" id="PF05943">
    <property type="entry name" value="VipB"/>
    <property type="match status" value="1"/>
</dbReference>
<dbReference type="PANTHER" id="PTHR35565:SF1">
    <property type="entry name" value="TYPE VI SECRETION SYSTEM CONTRACTILE SHEATH LARGE SUBUNIT"/>
    <property type="match status" value="1"/>
</dbReference>
<dbReference type="KEGG" id="pre:PCA10_01540"/>
<sequence>MSVEHTSTASHGTTMASGENLGIYASLFSKINLSPIDELGELDAFQDTEALSETSTDERVTAAVSVFLDLLKKSSQKVERLDKTLLDEHIASLDEQISRQLDAVMHHADFQRVESTWRGVKSLIDQTDFRQNVRIELLDISKDHLIQDFEDAPEIAQSGLYVQTYTQEYDTPGGEPIAAAISNYEFGRGPQDIALLRNISKVAAAAHMPFIGAVGPAFFGKESMEEVAAIKDIGNYFDRAEYIKWKSFRDSDDARYIGLTLPRVLGRLPYGPDTIPVRSFNYVESVKGPDHNRYLWTNASFAFAANMVKSFISNGWCVQIRGPQSGGAVTDLPIHLYDLGTGNQVKIPSEVMIPETREFEFANLGFIPLSYYKNRDYACFFSANSAQKPALYDTADATANSRINARLPYIFLLSRIAHYLKLIQRENIGTTKDRRVLELELNKWIGGLVTEMTDPSDDLQASHPLREAKVLVEDIDDNPGFFRVKLYAVPHFQVEGMDVNLSLVSQMPKAKA</sequence>
<proteinExistence type="predicted"/>
<dbReference type="AlphaFoldDB" id="S6AQ35"/>
<dbReference type="EMBL" id="AP013068">
    <property type="protein sequence ID" value="BAN45886.1"/>
    <property type="molecule type" value="Genomic_DNA"/>
</dbReference>